<dbReference type="Gene3D" id="1.20.58.410">
    <property type="entry name" value="Release factor"/>
    <property type="match status" value="1"/>
</dbReference>
<comment type="similarity">
    <text evidence="1 4">Belongs to the prokaryotic/mitochondrial release factor family.</text>
</comment>
<dbReference type="HAMAP" id="MF_00094">
    <property type="entry name" value="Rel_fac_2"/>
    <property type="match status" value="1"/>
</dbReference>
<organism evidence="8 9">
    <name type="scientific">Candidatus Dojkabacteria bacterium</name>
    <dbReference type="NCBI Taxonomy" id="2099670"/>
    <lineage>
        <taxon>Bacteria</taxon>
        <taxon>Candidatus Dojkabacteria</taxon>
    </lineage>
</organism>
<keyword evidence="2 4" id="KW-0488">Methylation</keyword>
<comment type="PTM">
    <text evidence="4">Methylated by PrmC. Methylation increases the termination efficiency of RF2.</text>
</comment>
<dbReference type="InterPro" id="IPR005139">
    <property type="entry name" value="PCRF"/>
</dbReference>
<dbReference type="NCBIfam" id="TIGR00020">
    <property type="entry name" value="prfB"/>
    <property type="match status" value="1"/>
</dbReference>
<evidence type="ECO:0000256" key="5">
    <source>
        <dbReference type="NCBIfam" id="TIGR00020"/>
    </source>
</evidence>
<gene>
    <name evidence="4" type="primary">prfB</name>
    <name evidence="8" type="ORF">GX888_01805</name>
</gene>
<feature type="modified residue" description="N5-methylglutamine" evidence="4">
    <location>
        <position position="250"/>
    </location>
</feature>
<evidence type="ECO:0000256" key="2">
    <source>
        <dbReference type="ARBA" id="ARBA00022481"/>
    </source>
</evidence>
<dbReference type="Pfam" id="PF03462">
    <property type="entry name" value="PCRF"/>
    <property type="match status" value="1"/>
</dbReference>
<name>A0A847VD92_9BACT</name>
<sequence>MYSMAEINKREIEEMKRKIEDIGSSLDISSKRNNLKSLELESNRENFWDNQEHAKNILTQIAELKEEIDTVTKLREDIEILYNLAEEQEKEKTEFLQQEFDNIKKKVLQFESLTFLTGKYDKNNATLSIHSGQGGTEANDWTEMLLRMYTMYVEKKGWKYQITDIVKGNEAGISTVSIDIYGKYAYGILKREHGTHRLVRLSPFNTQNLRQTSFAGVEVIPIMEDLERDIQIPNSDIEFKAIRASGPGGQSVNKTSSAVQITHIPTGIVVKCSQERSQLKNREKAMQILKGKLWRIVEENRLEEISEIKGDYTIAGWGSQIRNYILHPYKLVKDLRTGIEITNPESVLDGNIEELLEAQLRIQ</sequence>
<comment type="subcellular location">
    <subcellularLocation>
        <location evidence="4">Cytoplasm</location>
    </subcellularLocation>
</comment>
<evidence type="ECO:0000313" key="9">
    <source>
        <dbReference type="Proteomes" id="UP000564033"/>
    </source>
</evidence>
<feature type="coiled-coil region" evidence="6">
    <location>
        <begin position="54"/>
        <end position="106"/>
    </location>
</feature>
<evidence type="ECO:0000256" key="1">
    <source>
        <dbReference type="ARBA" id="ARBA00010835"/>
    </source>
</evidence>
<dbReference type="Gene3D" id="3.30.160.20">
    <property type="match status" value="1"/>
</dbReference>
<evidence type="ECO:0000259" key="7">
    <source>
        <dbReference type="PROSITE" id="PS00745"/>
    </source>
</evidence>
<comment type="caution">
    <text evidence="8">The sequence shown here is derived from an EMBL/GenBank/DDBJ whole genome shotgun (WGS) entry which is preliminary data.</text>
</comment>
<dbReference type="SUPFAM" id="SSF75620">
    <property type="entry name" value="Release factor"/>
    <property type="match status" value="1"/>
</dbReference>
<protein>
    <recommendedName>
        <fullName evidence="4 5">Peptide chain release factor 2</fullName>
        <shortName evidence="4">RF-2</shortName>
    </recommendedName>
</protein>
<dbReference type="InterPro" id="IPR000352">
    <property type="entry name" value="Pep_chain_release_fac_I"/>
</dbReference>
<accession>A0A847VD92</accession>
<dbReference type="GO" id="GO:0016149">
    <property type="term" value="F:translation release factor activity, codon specific"/>
    <property type="evidence" value="ECO:0007669"/>
    <property type="project" value="UniProtKB-UniRule"/>
</dbReference>
<dbReference type="SMART" id="SM00937">
    <property type="entry name" value="PCRF"/>
    <property type="match status" value="1"/>
</dbReference>
<dbReference type="EMBL" id="JAAZIL010000047">
    <property type="protein sequence ID" value="NLZ24464.1"/>
    <property type="molecule type" value="Genomic_DNA"/>
</dbReference>
<evidence type="ECO:0000256" key="4">
    <source>
        <dbReference type="HAMAP-Rule" id="MF_00094"/>
    </source>
</evidence>
<dbReference type="InterPro" id="IPR045853">
    <property type="entry name" value="Pep_chain_release_fac_I_sf"/>
</dbReference>
<dbReference type="GO" id="GO:0005737">
    <property type="term" value="C:cytoplasm"/>
    <property type="evidence" value="ECO:0007669"/>
    <property type="project" value="UniProtKB-SubCell"/>
</dbReference>
<evidence type="ECO:0000256" key="3">
    <source>
        <dbReference type="ARBA" id="ARBA00022917"/>
    </source>
</evidence>
<keyword evidence="3 4" id="KW-0648">Protein biosynthesis</keyword>
<dbReference type="PANTHER" id="PTHR43116:SF3">
    <property type="entry name" value="CLASS I PEPTIDE CHAIN RELEASE FACTOR"/>
    <property type="match status" value="1"/>
</dbReference>
<dbReference type="PROSITE" id="PS00745">
    <property type="entry name" value="RF_PROK_I"/>
    <property type="match status" value="1"/>
</dbReference>
<evidence type="ECO:0000313" key="8">
    <source>
        <dbReference type="EMBL" id="NLZ24464.1"/>
    </source>
</evidence>
<dbReference type="Gene3D" id="3.30.70.1660">
    <property type="match status" value="1"/>
</dbReference>
<dbReference type="AlphaFoldDB" id="A0A847VD92"/>
<dbReference type="InterPro" id="IPR004374">
    <property type="entry name" value="PrfB"/>
</dbReference>
<dbReference type="PANTHER" id="PTHR43116">
    <property type="entry name" value="PEPTIDE CHAIN RELEASE FACTOR 2"/>
    <property type="match status" value="1"/>
</dbReference>
<reference evidence="8 9" key="1">
    <citation type="journal article" date="2020" name="Biotechnol. Biofuels">
        <title>New insights from the biogas microbiome by comprehensive genome-resolved metagenomics of nearly 1600 species originating from multiple anaerobic digesters.</title>
        <authorList>
            <person name="Campanaro S."/>
            <person name="Treu L."/>
            <person name="Rodriguez-R L.M."/>
            <person name="Kovalovszki A."/>
            <person name="Ziels R.M."/>
            <person name="Maus I."/>
            <person name="Zhu X."/>
            <person name="Kougias P.G."/>
            <person name="Basile A."/>
            <person name="Luo G."/>
            <person name="Schluter A."/>
            <person name="Konstantinidis K.T."/>
            <person name="Angelidaki I."/>
        </authorList>
    </citation>
    <scope>NUCLEOTIDE SEQUENCE [LARGE SCALE GENOMIC DNA]</scope>
    <source>
        <strain evidence="8">AS19jrsBPTG_9</strain>
    </source>
</reference>
<feature type="domain" description="Prokaryotic-type class I peptide chain release factors" evidence="7">
    <location>
        <begin position="243"/>
        <end position="259"/>
    </location>
</feature>
<evidence type="ECO:0000256" key="6">
    <source>
        <dbReference type="SAM" id="Coils"/>
    </source>
</evidence>
<comment type="function">
    <text evidence="4">Peptide chain release factor 2 directs the termination of translation in response to the peptide chain termination codons UGA and UAA.</text>
</comment>
<keyword evidence="4" id="KW-0963">Cytoplasm</keyword>
<dbReference type="Proteomes" id="UP000564033">
    <property type="component" value="Unassembled WGS sequence"/>
</dbReference>
<dbReference type="Pfam" id="PF00472">
    <property type="entry name" value="RF-1"/>
    <property type="match status" value="1"/>
</dbReference>
<proteinExistence type="inferred from homology"/>
<keyword evidence="6" id="KW-0175">Coiled coil</keyword>